<dbReference type="InterPro" id="IPR040994">
    <property type="entry name" value="Sun_CC2"/>
</dbReference>
<evidence type="ECO:0000256" key="2">
    <source>
        <dbReference type="ARBA" id="ARBA00022989"/>
    </source>
</evidence>
<name>A0A8C6DDU2_MOSMO</name>
<dbReference type="GO" id="GO:0005637">
    <property type="term" value="C:nuclear inner membrane"/>
    <property type="evidence" value="ECO:0007669"/>
    <property type="project" value="UniProtKB-SubCell"/>
</dbReference>
<reference evidence="9" key="2">
    <citation type="submission" date="2025-09" db="UniProtKB">
        <authorList>
            <consortium name="Ensembl"/>
        </authorList>
    </citation>
    <scope>IDENTIFICATION</scope>
</reference>
<dbReference type="GO" id="GO:0034993">
    <property type="term" value="C:meiotic nuclear membrane microtubule tethering complex"/>
    <property type="evidence" value="ECO:0007669"/>
    <property type="project" value="TreeGrafter"/>
</dbReference>
<dbReference type="Proteomes" id="UP000694544">
    <property type="component" value="Unplaced"/>
</dbReference>
<keyword evidence="4 7" id="KW-0472">Membrane</keyword>
<proteinExistence type="predicted"/>
<sequence length="780" mass="85859">MFLLHSQPRLPSSSYSSDALDFETEHKLDPVFDSPRMSRRSLRLVTTARTAGDGPAGDGAARLTKQRSSAHKSAFSIHHSSRKVLSSAVSHSGTVQAAACLRPPVLDESLIREQTKVDHFWGLDDDGDLKGGNKAIQGNGEVPAGAAEAARSNGYTCSDCSLLSERKGALTACSAAHGLASRIYSRDRNQKPHPSHCGRTDARAPLAEDGHLHADGASLCDDCKGRKRLEMHVSTHSQRSRPGGLAGTLGLAWSHAGKAASEVFWWLGIGWYQFVTLISWLNVFLLTRCLRNICKFLILLIPLLLLLGAGVSLWGQGDVFSLLPVLNWTHSLREQRVDDPVAALTPAASHPSQPLQVGDEAFHWHQMSEVERQVATLSGQCHRHDEKLGQLAALLQKLQARVDRADGSSEGASPPTDHVTLHQEHELRISSLEDVLGQLTERSEAIQKELEQARLRTVSGAGEEQRLLALVGHLEQELGHLKADLSSWQRGQASCEKVEAIHEKVDVQIRETLRLIFSGNEHDASVDWLLRKLSAQFVSKDDVQVLLRDLELQILRNITHHISVTRQMPTSETVVSAMSGAGVSGLTEAQAQVIVNNALKLYSQDKTGMVDFALESGGGSVLSTRCSETYETKTALVSLFGVPLWYYSQSPRAAIQPDVYPGNCWAFRGSQGYLVVRLSMMIRPTAFALEHIPKTLSPTGSIASAPKDWAVYGLENEYQEEGQLLGQFTYDQEGESLQMFVAPKKTERAFQIVELRIFSNWGHPEYTCLYRFRVHGEPIK</sequence>
<dbReference type="PANTHER" id="PTHR12911">
    <property type="entry name" value="SAD1/UNC-84-LIKE PROTEIN-RELATED"/>
    <property type="match status" value="1"/>
</dbReference>
<evidence type="ECO:0000313" key="10">
    <source>
        <dbReference type="Proteomes" id="UP000694544"/>
    </source>
</evidence>
<dbReference type="Pfam" id="PF07738">
    <property type="entry name" value="Sad1_UNC"/>
    <property type="match status" value="1"/>
</dbReference>
<keyword evidence="2 7" id="KW-1133">Transmembrane helix</keyword>
<protein>
    <submittedName>
        <fullName evidence="9">Sad1 and UNC84 domain containing 1</fullName>
    </submittedName>
</protein>
<dbReference type="Pfam" id="PF09387">
    <property type="entry name" value="MRP"/>
    <property type="match status" value="1"/>
</dbReference>
<dbReference type="AlphaFoldDB" id="A0A8C6DDU2"/>
<evidence type="ECO:0000256" key="1">
    <source>
        <dbReference type="ARBA" id="ARBA00022692"/>
    </source>
</evidence>
<accession>A0A8C6DDU2</accession>
<evidence type="ECO:0000256" key="6">
    <source>
        <dbReference type="SAM" id="Coils"/>
    </source>
</evidence>
<dbReference type="InterPro" id="IPR045119">
    <property type="entry name" value="SUN1-5"/>
</dbReference>
<dbReference type="InterPro" id="IPR012919">
    <property type="entry name" value="SUN_dom"/>
</dbReference>
<evidence type="ECO:0000256" key="4">
    <source>
        <dbReference type="ARBA" id="ARBA00023136"/>
    </source>
</evidence>
<evidence type="ECO:0000256" key="7">
    <source>
        <dbReference type="SAM" id="Phobius"/>
    </source>
</evidence>
<dbReference type="GeneTree" id="ENSGT00940000155830"/>
<feature type="transmembrane region" description="Helical" evidence="7">
    <location>
        <begin position="296"/>
        <end position="315"/>
    </location>
</feature>
<organism evidence="9 10">
    <name type="scientific">Moschus moschiferus</name>
    <name type="common">Siberian musk deer</name>
    <name type="synonym">Moschus sibiricus</name>
    <dbReference type="NCBI Taxonomy" id="68415"/>
    <lineage>
        <taxon>Eukaryota</taxon>
        <taxon>Metazoa</taxon>
        <taxon>Chordata</taxon>
        <taxon>Craniata</taxon>
        <taxon>Vertebrata</taxon>
        <taxon>Euteleostomi</taxon>
        <taxon>Mammalia</taxon>
        <taxon>Eutheria</taxon>
        <taxon>Laurasiatheria</taxon>
        <taxon>Artiodactyla</taxon>
        <taxon>Ruminantia</taxon>
        <taxon>Pecora</taxon>
        <taxon>Moschidae</taxon>
        <taxon>Moschus</taxon>
    </lineage>
</organism>
<dbReference type="Ensembl" id="ENSMMST00000015214.1">
    <property type="protein sequence ID" value="ENSMMSP00000013780.1"/>
    <property type="gene ID" value="ENSMMSG00000010357.1"/>
</dbReference>
<evidence type="ECO:0000256" key="3">
    <source>
        <dbReference type="ARBA" id="ARBA00023054"/>
    </source>
</evidence>
<comment type="subcellular location">
    <subcellularLocation>
        <location evidence="5">Nucleus inner membrane</location>
        <topology evidence="5">Single-pass type II membrane protein</topology>
    </subcellularLocation>
</comment>
<keyword evidence="1 7" id="KW-0812">Transmembrane</keyword>
<dbReference type="PROSITE" id="PS51469">
    <property type="entry name" value="SUN"/>
    <property type="match status" value="1"/>
</dbReference>
<evidence type="ECO:0000313" key="9">
    <source>
        <dbReference type="Ensembl" id="ENSMMSP00000013780.1"/>
    </source>
</evidence>
<dbReference type="Gene3D" id="2.60.120.260">
    <property type="entry name" value="Galactose-binding domain-like"/>
    <property type="match status" value="1"/>
</dbReference>
<keyword evidence="10" id="KW-1185">Reference proteome</keyword>
<dbReference type="Pfam" id="PF18580">
    <property type="entry name" value="HTH_SUN2"/>
    <property type="match status" value="1"/>
</dbReference>
<keyword evidence="3 6" id="KW-0175">Coiled coil</keyword>
<evidence type="ECO:0000256" key="5">
    <source>
        <dbReference type="ARBA" id="ARBA00037816"/>
    </source>
</evidence>
<dbReference type="PANTHER" id="PTHR12911:SF23">
    <property type="entry name" value="SUN DOMAIN-CONTAINING PROTEIN 1"/>
    <property type="match status" value="1"/>
</dbReference>
<dbReference type="GO" id="GO:0043495">
    <property type="term" value="F:protein-membrane adaptor activity"/>
    <property type="evidence" value="ECO:0007669"/>
    <property type="project" value="TreeGrafter"/>
</dbReference>
<feature type="domain" description="SUN" evidence="8">
    <location>
        <begin position="618"/>
        <end position="779"/>
    </location>
</feature>
<dbReference type="CDD" id="cd21439">
    <property type="entry name" value="SUN1_cc1"/>
    <property type="match status" value="1"/>
</dbReference>
<feature type="transmembrane region" description="Helical" evidence="7">
    <location>
        <begin position="263"/>
        <end position="284"/>
    </location>
</feature>
<feature type="coiled-coil region" evidence="6">
    <location>
        <begin position="422"/>
        <end position="456"/>
    </location>
</feature>
<dbReference type="InterPro" id="IPR032680">
    <property type="entry name" value="SUN1_N"/>
</dbReference>
<gene>
    <name evidence="9" type="primary">SUN1</name>
</gene>
<evidence type="ECO:0000259" key="8">
    <source>
        <dbReference type="PROSITE" id="PS51469"/>
    </source>
</evidence>
<reference evidence="9" key="1">
    <citation type="submission" date="2025-08" db="UniProtKB">
        <authorList>
            <consortium name="Ensembl"/>
        </authorList>
    </citation>
    <scope>IDENTIFICATION</scope>
</reference>
<dbReference type="FunFam" id="2.60.120.260:FF:000009">
    <property type="entry name" value="SUN domain-containing protein 1 isoform X1"/>
    <property type="match status" value="1"/>
</dbReference>